<dbReference type="OrthoDB" id="4769at2759"/>
<comment type="catalytic activity">
    <reaction evidence="13">
        <text>an alpha-D-Glc-(1-&gt;3)-alpha-D-Glc-(1-&gt;3)-alpha-D-Man-(1-&gt;2)-alpha-D-Man-(1-&gt;2)-alpha-D-Man-(1-&gt;3)-[alpha-D-Man-(1-&gt;2)-alpha-D-Man-(1-&gt;3)-[alpha-D-Man-(1-&gt;2)-alpha-D-Man-(1-&gt;6)]-alpha-D-Man-(1-&gt;6)]-beta-D-Man-(1-&gt;4)-beta-D-GlcNAc-(1-&gt;4)-alpha-D-GlcNAc-diphospho-di-trans,poly-cis-dolichol + a di-trans,poly-cis-dolichyl beta-D-glucosyl phosphate = a alpha-D-Glc-(1-&gt;2)-alpha-D-Glc-(1-&gt;3)-alpha-D-Glc-(1-&gt;3)-alpha-D-Man-(1-&gt;2)-alpha-D-Man-(1-&gt;2)-alpha-D-Man-(1-&gt;3)-[alpha-D-Man-(1-&gt;2)-alpha-D-Man-(1-&gt;3)-[alpha-D-Man-(1-&gt;2)-alpha-D-Man-(1-&gt;6)]-alpha-D-Man-(1-&gt;6)]-beta-D-Man-(1-&gt;4)-beta-D-GlcNAc-(1-&gt;4)-alpha-D-GlcNAc-diphospho-di-trans,poly-cis-dolichol + a di-trans,poly-cis-dolichyl phosphate + H(+)</text>
        <dbReference type="Rhea" id="RHEA:29543"/>
        <dbReference type="Rhea" id="RHEA-COMP:19498"/>
        <dbReference type="Rhea" id="RHEA-COMP:19502"/>
        <dbReference type="Rhea" id="RHEA-COMP:19512"/>
        <dbReference type="Rhea" id="RHEA-COMP:19522"/>
        <dbReference type="ChEBI" id="CHEBI:15378"/>
        <dbReference type="ChEBI" id="CHEBI:57525"/>
        <dbReference type="ChEBI" id="CHEBI:57683"/>
        <dbReference type="ChEBI" id="CHEBI:132522"/>
        <dbReference type="ChEBI" id="CHEBI:132523"/>
        <dbReference type="EC" id="2.4.1.256"/>
    </reaction>
    <physiologicalReaction direction="left-to-right" evidence="13">
        <dbReference type="Rhea" id="RHEA:29544"/>
    </physiologicalReaction>
</comment>
<feature type="transmembrane region" description="Helical" evidence="14">
    <location>
        <begin position="256"/>
        <end position="274"/>
    </location>
</feature>
<feature type="transmembrane region" description="Helical" evidence="14">
    <location>
        <begin position="415"/>
        <end position="434"/>
    </location>
</feature>
<sequence length="448" mass="51445">MLLREEGTGAAIARHVINLGLASWTFKMVQDRVPLPYLDEIFHIPQAQKYCMGEFSSWDPKITTPPGLYIIGYLHSYLFKIFSPDPDTFCSVKTLRHANLIGLIAFLPLAVVMIKKSLSTADAICSFPLLAFFGFLYYTDVWSTVFILAAMAVGLKESVYTNVLSAVLAGTSILFRQTNVVWAAFVAVYLLHPKKLVDKNNFVEDILQLVQRAITTPSITIPYGLVGALFLAFVQYNGGIALGDKSNHVAGVNIPQLFYASLFFLFFSWPIWLSPTFIRRYLNFHFRSPMGLAKYILACAVIAGIIEKLTVIHPFILADNRHYTFYIWRRLISPSYHEHAKFLMVPVYHLGIWTFITTLYQTSPTSWVLTTTFIGAIAATLVPSPLFEARYYIVPYIVWRLLQGRIEPRREWAEWVWYSLINLLTFYVFLNYGFKWPGYDDEIMRFMW</sequence>
<evidence type="ECO:0000256" key="10">
    <source>
        <dbReference type="ARBA" id="ARBA00022989"/>
    </source>
</evidence>
<dbReference type="PANTHER" id="PTHR12989">
    <property type="entry name" value="ALPHA-1,2-GLUCOSYLTRANSFERASE ALG10"/>
    <property type="match status" value="1"/>
</dbReference>
<evidence type="ECO:0000313" key="15">
    <source>
        <dbReference type="EMBL" id="KAA8912657.1"/>
    </source>
</evidence>
<dbReference type="GO" id="GO:0005789">
    <property type="term" value="C:endoplasmic reticulum membrane"/>
    <property type="evidence" value="ECO:0007669"/>
    <property type="project" value="UniProtKB-SubCell"/>
</dbReference>
<dbReference type="GO" id="GO:0006488">
    <property type="term" value="P:dolichol-linked oligosaccharide biosynthetic process"/>
    <property type="evidence" value="ECO:0007669"/>
    <property type="project" value="UniProtKB-UniRule"/>
</dbReference>
<gene>
    <name evidence="15" type="ORF">TRICI_003420</name>
</gene>
<feature type="transmembrane region" description="Helical" evidence="14">
    <location>
        <begin position="213"/>
        <end position="236"/>
    </location>
</feature>
<dbReference type="UniPathway" id="UPA00378"/>
<evidence type="ECO:0000313" key="16">
    <source>
        <dbReference type="Proteomes" id="UP000761534"/>
    </source>
</evidence>
<organism evidence="15 16">
    <name type="scientific">Trichomonascus ciferrii</name>
    <dbReference type="NCBI Taxonomy" id="44093"/>
    <lineage>
        <taxon>Eukaryota</taxon>
        <taxon>Fungi</taxon>
        <taxon>Dikarya</taxon>
        <taxon>Ascomycota</taxon>
        <taxon>Saccharomycotina</taxon>
        <taxon>Dipodascomycetes</taxon>
        <taxon>Dipodascales</taxon>
        <taxon>Trichomonascaceae</taxon>
        <taxon>Trichomonascus</taxon>
        <taxon>Trichomonascus ciferrii complex</taxon>
    </lineage>
</organism>
<comment type="caution">
    <text evidence="15">The sequence shown here is derived from an EMBL/GenBank/DDBJ whole genome shotgun (WGS) entry which is preliminary data.</text>
</comment>
<evidence type="ECO:0000256" key="5">
    <source>
        <dbReference type="ARBA" id="ARBA00018512"/>
    </source>
</evidence>
<keyword evidence="6 14" id="KW-0328">Glycosyltransferase</keyword>
<evidence type="ECO:0000256" key="4">
    <source>
        <dbReference type="ARBA" id="ARBA00011967"/>
    </source>
</evidence>
<evidence type="ECO:0000256" key="9">
    <source>
        <dbReference type="ARBA" id="ARBA00022824"/>
    </source>
</evidence>
<dbReference type="InterPro" id="IPR016900">
    <property type="entry name" value="Alg10"/>
</dbReference>
<evidence type="ECO:0000256" key="7">
    <source>
        <dbReference type="ARBA" id="ARBA00022679"/>
    </source>
</evidence>
<feature type="transmembrane region" description="Helical" evidence="14">
    <location>
        <begin position="97"/>
        <end position="114"/>
    </location>
</feature>
<feature type="transmembrane region" description="Helical" evidence="14">
    <location>
        <begin position="126"/>
        <end position="153"/>
    </location>
</feature>
<evidence type="ECO:0000256" key="3">
    <source>
        <dbReference type="ARBA" id="ARBA00010600"/>
    </source>
</evidence>
<protein>
    <recommendedName>
        <fullName evidence="5 14">Dol-P-Glc:Glc(2)Man(9)GlcNAc(2)-PP-Dol alpha-1,2-glucosyltransferase</fullName>
        <ecNumber evidence="4 14">2.4.1.256</ecNumber>
    </recommendedName>
</protein>
<evidence type="ECO:0000256" key="14">
    <source>
        <dbReference type="PIRNR" id="PIRNR028810"/>
    </source>
</evidence>
<dbReference type="EC" id="2.4.1.256" evidence="4 14"/>
<dbReference type="PANTHER" id="PTHR12989:SF10">
    <property type="entry name" value="DOL-P-GLC:GLC(2)MAN(9)GLCNAC(2)-PP-DOL ALPHA-1,2-GLUCOSYLTRANSFERASE-RELATED"/>
    <property type="match status" value="1"/>
</dbReference>
<keyword evidence="10 14" id="KW-1133">Transmembrane helix</keyword>
<feature type="transmembrane region" description="Helical" evidence="14">
    <location>
        <begin position="295"/>
        <end position="316"/>
    </location>
</feature>
<comment type="pathway">
    <text evidence="2">Protein modification; protein glycosylation.</text>
</comment>
<comment type="function">
    <text evidence="12">Dol-P-Glc:Glc(2)Man(9)GlcNAc(2)-PP-Dol alpha-1,2-glucosyltransferase that operates in the biosynthetic pathway of dolichol-linked oligosaccharides, the glycan precursors employed in protein asparagine (N)-glycosylation. The assembly of dolichol-linked oligosaccharides begins on the cytosolic side of the endoplasmic reticulum membrane and finishes in its lumen. The sequential addition of sugars to dolichol pyrophosphate produces dolichol-linked oligosaccharides containing fourteen sugars, including two GlcNAcs, nine mannoses and three glucoses. Once assembled, the oligosaccharide is transferred from the lipid to nascent proteins by oligosaccharyltransferases. In the lumen of the endoplasmic reticulum, adds the third and last glucose residue from dolichyl phosphate glucose (Dol-P-Glc) onto the lipid-linked oligosaccharide intermediate Glc(2)Man(9)GlcNAc(2)-PP-Dol to produce Glc(3)Man(9)GlcNAc(2)-PP-Dol.</text>
</comment>
<keyword evidence="7" id="KW-0808">Transferase</keyword>
<keyword evidence="11 14" id="KW-0472">Membrane</keyword>
<dbReference type="Pfam" id="PF04922">
    <property type="entry name" value="DIE2_ALG10"/>
    <property type="match status" value="1"/>
</dbReference>
<evidence type="ECO:0000256" key="2">
    <source>
        <dbReference type="ARBA" id="ARBA00004922"/>
    </source>
</evidence>
<evidence type="ECO:0000256" key="1">
    <source>
        <dbReference type="ARBA" id="ARBA00004477"/>
    </source>
</evidence>
<keyword evidence="16" id="KW-1185">Reference proteome</keyword>
<name>A0A642V3Y0_9ASCO</name>
<feature type="transmembrane region" description="Helical" evidence="14">
    <location>
        <begin position="367"/>
        <end position="387"/>
    </location>
</feature>
<dbReference type="PIRSF" id="PIRSF028810">
    <property type="entry name" value="Alpha1_2_glucosyltferase_Alg10"/>
    <property type="match status" value="1"/>
</dbReference>
<keyword evidence="8 14" id="KW-0812">Transmembrane</keyword>
<feature type="transmembrane region" description="Helical" evidence="14">
    <location>
        <begin position="173"/>
        <end position="192"/>
    </location>
</feature>
<keyword evidence="9" id="KW-0256">Endoplasmic reticulum</keyword>
<feature type="transmembrane region" description="Helical" evidence="14">
    <location>
        <begin position="342"/>
        <end position="360"/>
    </location>
</feature>
<evidence type="ECO:0000256" key="13">
    <source>
        <dbReference type="ARBA" id="ARBA00048064"/>
    </source>
</evidence>
<dbReference type="VEuPathDB" id="FungiDB:TRICI_003420"/>
<comment type="caution">
    <text evidence="14">Lacks conserved residue(s) required for the propagation of feature annotation.</text>
</comment>
<dbReference type="EMBL" id="SWFS01000250">
    <property type="protein sequence ID" value="KAA8912657.1"/>
    <property type="molecule type" value="Genomic_DNA"/>
</dbReference>
<evidence type="ECO:0000256" key="12">
    <source>
        <dbReference type="ARBA" id="ARBA00044727"/>
    </source>
</evidence>
<reference evidence="15" key="1">
    <citation type="journal article" date="2019" name="G3 (Bethesda)">
        <title>Genome Assemblies of Two Rare Opportunistic Yeast Pathogens: Diutina rugosa (syn. Candida rugosa) and Trichomonascus ciferrii (syn. Candida ciferrii).</title>
        <authorList>
            <person name="Mixao V."/>
            <person name="Saus E."/>
            <person name="Hansen A.P."/>
            <person name="Lass-Florl C."/>
            <person name="Gabaldon T."/>
        </authorList>
    </citation>
    <scope>NUCLEOTIDE SEQUENCE</scope>
    <source>
        <strain evidence="15">CBS 4856</strain>
    </source>
</reference>
<comment type="subcellular location">
    <subcellularLocation>
        <location evidence="1">Endoplasmic reticulum membrane</location>
        <topology evidence="1">Multi-pass membrane protein</topology>
    </subcellularLocation>
</comment>
<evidence type="ECO:0000256" key="8">
    <source>
        <dbReference type="ARBA" id="ARBA00022692"/>
    </source>
</evidence>
<dbReference type="AlphaFoldDB" id="A0A642V3Y0"/>
<accession>A0A642V3Y0</accession>
<dbReference type="Proteomes" id="UP000761534">
    <property type="component" value="Unassembled WGS sequence"/>
</dbReference>
<evidence type="ECO:0000256" key="6">
    <source>
        <dbReference type="ARBA" id="ARBA00022676"/>
    </source>
</evidence>
<dbReference type="GO" id="GO:0106073">
    <property type="term" value="F:dolichyl pyrophosphate Glc2Man9GlcNAc2 alpha-1,2-glucosyltransferase activity"/>
    <property type="evidence" value="ECO:0007669"/>
    <property type="project" value="UniProtKB-UniRule"/>
</dbReference>
<comment type="similarity">
    <text evidence="3 14">Belongs to the ALG10 glucosyltransferase family.</text>
</comment>
<proteinExistence type="inferred from homology"/>
<evidence type="ECO:0000256" key="11">
    <source>
        <dbReference type="ARBA" id="ARBA00023136"/>
    </source>
</evidence>